<dbReference type="Proteomes" id="UP000321192">
    <property type="component" value="Unassembled WGS sequence"/>
</dbReference>
<evidence type="ECO:0000256" key="1">
    <source>
        <dbReference type="ARBA" id="ARBA00009075"/>
    </source>
</evidence>
<comment type="similarity">
    <text evidence="1">Belongs to the outer membrane porin (Opr) (TC 1.B.25) family.</text>
</comment>
<dbReference type="PANTHER" id="PTHR34596:SF2">
    <property type="entry name" value="CHITOPORIN"/>
    <property type="match status" value="1"/>
</dbReference>
<feature type="non-terminal residue" evidence="4">
    <location>
        <position position="1"/>
    </location>
</feature>
<dbReference type="GO" id="GO:0016020">
    <property type="term" value="C:membrane"/>
    <property type="evidence" value="ECO:0007669"/>
    <property type="project" value="InterPro"/>
</dbReference>
<sequence>IDVGTTTDGKEHELFNQLSYKVQSGAAKDLNVRLRASTLRVSDNARAYNSSGNEVRVFLDYPFSAF</sequence>
<dbReference type="EMBL" id="SSFD01000311">
    <property type="protein sequence ID" value="TXH80422.1"/>
    <property type="molecule type" value="Genomic_DNA"/>
</dbReference>
<reference evidence="4 5" key="1">
    <citation type="submission" date="2018-09" db="EMBL/GenBank/DDBJ databases">
        <title>Metagenome Assembled Genomes from an Advanced Water Purification Facility.</title>
        <authorList>
            <person name="Stamps B.W."/>
            <person name="Spear J.R."/>
        </authorList>
    </citation>
    <scope>NUCLEOTIDE SEQUENCE [LARGE SCALE GENOMIC DNA]</scope>
    <source>
        <strain evidence="4">Bin_27_1</strain>
    </source>
</reference>
<dbReference type="AlphaFoldDB" id="A0A5C7SAN9"/>
<name>A0A5C7SAN9_THASP</name>
<proteinExistence type="inferred from homology"/>
<evidence type="ECO:0000256" key="3">
    <source>
        <dbReference type="ARBA" id="ARBA00022729"/>
    </source>
</evidence>
<dbReference type="PANTHER" id="PTHR34596">
    <property type="entry name" value="CHITOPORIN"/>
    <property type="match status" value="1"/>
</dbReference>
<evidence type="ECO:0000313" key="5">
    <source>
        <dbReference type="Proteomes" id="UP000321192"/>
    </source>
</evidence>
<dbReference type="InterPro" id="IPR023614">
    <property type="entry name" value="Porin_dom_sf"/>
</dbReference>
<evidence type="ECO:0000313" key="4">
    <source>
        <dbReference type="EMBL" id="TXH80422.1"/>
    </source>
</evidence>
<dbReference type="Pfam" id="PF03573">
    <property type="entry name" value="OprD"/>
    <property type="match status" value="1"/>
</dbReference>
<dbReference type="InterPro" id="IPR005318">
    <property type="entry name" value="OM_porin_bac"/>
</dbReference>
<dbReference type="GO" id="GO:0015288">
    <property type="term" value="F:porin activity"/>
    <property type="evidence" value="ECO:0007669"/>
    <property type="project" value="TreeGrafter"/>
</dbReference>
<dbReference type="RefSeq" id="WP_276661141.1">
    <property type="nucleotide sequence ID" value="NZ_SSFD01000311.1"/>
</dbReference>
<accession>A0A5C7SAN9</accession>
<organism evidence="4 5">
    <name type="scientific">Thauera aminoaromatica</name>
    <dbReference type="NCBI Taxonomy" id="164330"/>
    <lineage>
        <taxon>Bacteria</taxon>
        <taxon>Pseudomonadati</taxon>
        <taxon>Pseudomonadota</taxon>
        <taxon>Betaproteobacteria</taxon>
        <taxon>Rhodocyclales</taxon>
        <taxon>Zoogloeaceae</taxon>
        <taxon>Thauera</taxon>
    </lineage>
</organism>
<dbReference type="Gene3D" id="2.40.160.10">
    <property type="entry name" value="Porin"/>
    <property type="match status" value="1"/>
</dbReference>
<keyword evidence="2" id="KW-0813">Transport</keyword>
<comment type="caution">
    <text evidence="4">The sequence shown here is derived from an EMBL/GenBank/DDBJ whole genome shotgun (WGS) entry which is preliminary data.</text>
</comment>
<gene>
    <name evidence="4" type="ORF">E6Q80_18645</name>
</gene>
<evidence type="ECO:0000256" key="2">
    <source>
        <dbReference type="ARBA" id="ARBA00022448"/>
    </source>
</evidence>
<protein>
    <submittedName>
        <fullName evidence="4">Outer membrane porin, OprD family</fullName>
    </submittedName>
</protein>
<keyword evidence="3" id="KW-0732">Signal</keyword>